<evidence type="ECO:0000313" key="2">
    <source>
        <dbReference type="Proteomes" id="UP000663852"/>
    </source>
</evidence>
<accession>A0A814USS9</accession>
<dbReference type="EMBL" id="CAJNOJ010000135">
    <property type="protein sequence ID" value="CAF1178788.1"/>
    <property type="molecule type" value="Genomic_DNA"/>
</dbReference>
<organism evidence="1 2">
    <name type="scientific">Adineta ricciae</name>
    <name type="common">Rotifer</name>
    <dbReference type="NCBI Taxonomy" id="249248"/>
    <lineage>
        <taxon>Eukaryota</taxon>
        <taxon>Metazoa</taxon>
        <taxon>Spiralia</taxon>
        <taxon>Gnathifera</taxon>
        <taxon>Rotifera</taxon>
        <taxon>Eurotatoria</taxon>
        <taxon>Bdelloidea</taxon>
        <taxon>Adinetida</taxon>
        <taxon>Adinetidae</taxon>
        <taxon>Adineta</taxon>
    </lineage>
</organism>
<sequence length="70" mass="8140">MKKSVAAAATTTTMSIMIYLTSSRENMHPPNRFLAVHLYVLEYEQDIVRDHVNQAHRQVDFRQVKSHLDV</sequence>
<gene>
    <name evidence="1" type="ORF">EDS130_LOCUS24123</name>
</gene>
<evidence type="ECO:0000313" key="1">
    <source>
        <dbReference type="EMBL" id="CAF1178788.1"/>
    </source>
</evidence>
<proteinExistence type="predicted"/>
<protein>
    <submittedName>
        <fullName evidence="1">Uncharacterized protein</fullName>
    </submittedName>
</protein>
<reference evidence="1" key="1">
    <citation type="submission" date="2021-02" db="EMBL/GenBank/DDBJ databases">
        <authorList>
            <person name="Nowell W R."/>
        </authorList>
    </citation>
    <scope>NUCLEOTIDE SEQUENCE</scope>
</reference>
<dbReference type="Proteomes" id="UP000663852">
    <property type="component" value="Unassembled WGS sequence"/>
</dbReference>
<comment type="caution">
    <text evidence="1">The sequence shown here is derived from an EMBL/GenBank/DDBJ whole genome shotgun (WGS) entry which is preliminary data.</text>
</comment>
<name>A0A814USS9_ADIRI</name>
<dbReference type="AlphaFoldDB" id="A0A814USS9"/>